<evidence type="ECO:0000256" key="1">
    <source>
        <dbReference type="ARBA" id="ARBA00093462"/>
    </source>
</evidence>
<feature type="domain" description="DnaB/C C-terminal" evidence="3">
    <location>
        <begin position="228"/>
        <end position="294"/>
    </location>
</feature>
<proteinExistence type="inferred from homology"/>
<feature type="compositionally biased region" description="Basic and acidic residues" evidence="2">
    <location>
        <begin position="322"/>
        <end position="335"/>
    </location>
</feature>
<feature type="region of interest" description="Disordered" evidence="2">
    <location>
        <begin position="148"/>
        <end position="217"/>
    </location>
</feature>
<sequence>MSVYRTVQTDFWKDPKIMEDFTPEDKLFYLYLLTNPNTTQCGIYGITKKEMAFQLGYSTETVNALMDRFITYHKLIDYHVETRELVIFNWAKYNFKRGGKPVQDLIKSELAKVKHQPYIEIVGKHVPIDGIRQVYESYYVSYDESCHESSDESTHQSCNESDHESSNEESLNQAIPKENDESSEKNGQTETKTKTESKTETKPQPQQQEKRQLTNDAPAAEQLSDLTSFYQNNLGLATPHTISMLEGMIEDASYEATRYALEQAVIQEKRSLNYVNRIVNRCISQKLFTLSAIKLQEQRRQQQQTGTNPDAKTPEWLAEEERESREHAARKKAELESEVPDDDELEAMLQGLKGGTSA</sequence>
<dbReference type="Gene3D" id="1.10.10.630">
    <property type="entry name" value="DnaD domain-like"/>
    <property type="match status" value="1"/>
</dbReference>
<evidence type="ECO:0000313" key="4">
    <source>
        <dbReference type="EMBL" id="WED56162.1"/>
    </source>
</evidence>
<dbReference type="EMBL" id="CP109617">
    <property type="protein sequence ID" value="WED56162.1"/>
    <property type="molecule type" value="Genomic_DNA"/>
</dbReference>
<dbReference type="PANTHER" id="PTHR37293">
    <property type="entry name" value="PHAGE REPLICATION PROTEIN-RELATED"/>
    <property type="match status" value="1"/>
</dbReference>
<feature type="region of interest" description="Disordered" evidence="2">
    <location>
        <begin position="299"/>
        <end position="358"/>
    </location>
</feature>
<protein>
    <submittedName>
        <fullName evidence="4">DnaD domain protein</fullName>
    </submittedName>
</protein>
<dbReference type="Proteomes" id="UP001219957">
    <property type="component" value="Chromosome"/>
</dbReference>
<reference evidence="4 5" key="1">
    <citation type="submission" date="2022-10" db="EMBL/GenBank/DDBJ databases">
        <title>Complete genome sequence of Exiguobacterium profundum TSS-3 isolated from an extremely saline-alkaline spring located in Ixtapa, Chiapas-Mexico.</title>
        <authorList>
            <person name="Rincon-Rosales R."/>
            <person name="Rogel M.A."/>
            <person name="Rincon-Molina C.I."/>
            <person name="Guerrero G."/>
            <person name="Manzano-Gomez L.A."/>
            <person name="Lopez-Lopez A."/>
            <person name="Rincon Molina F.A."/>
            <person name="Martinez-Romero E."/>
        </authorList>
    </citation>
    <scope>NUCLEOTIDE SEQUENCE [LARGE SCALE GENOMIC DNA]</scope>
    <source>
        <strain evidence="4 5">TSS-3</strain>
    </source>
</reference>
<dbReference type="PANTHER" id="PTHR37293:SF5">
    <property type="entry name" value="DNA REPLICATION PROTEIN"/>
    <property type="match status" value="1"/>
</dbReference>
<dbReference type="InterPro" id="IPR006343">
    <property type="entry name" value="DnaB/C_C"/>
</dbReference>
<name>A0ABY8B5I0_9BACL</name>
<gene>
    <name evidence="4" type="ORF">OE059_04700</name>
</gene>
<dbReference type="NCBIfam" id="TIGR01446">
    <property type="entry name" value="DnaD_dom"/>
    <property type="match status" value="1"/>
</dbReference>
<dbReference type="InterPro" id="IPR053162">
    <property type="entry name" value="DnaD"/>
</dbReference>
<feature type="compositionally biased region" description="Acidic residues" evidence="2">
    <location>
        <begin position="336"/>
        <end position="346"/>
    </location>
</feature>
<comment type="similarity">
    <text evidence="1">Belongs to the DnaB/DnaD family.</text>
</comment>
<dbReference type="Pfam" id="PF07261">
    <property type="entry name" value="DnaB_2"/>
    <property type="match status" value="1"/>
</dbReference>
<dbReference type="InterPro" id="IPR034829">
    <property type="entry name" value="DnaD-like_sf"/>
</dbReference>
<feature type="compositionally biased region" description="Basic and acidic residues" evidence="2">
    <location>
        <begin position="191"/>
        <end position="201"/>
    </location>
</feature>
<keyword evidence="5" id="KW-1185">Reference proteome</keyword>
<accession>A0ABY8B5I0</accession>
<dbReference type="RefSeq" id="WP_275060468.1">
    <property type="nucleotide sequence ID" value="NZ_CP109617.1"/>
</dbReference>
<organism evidence="4 5">
    <name type="scientific">Exiguobacterium profundum</name>
    <dbReference type="NCBI Taxonomy" id="307643"/>
    <lineage>
        <taxon>Bacteria</taxon>
        <taxon>Bacillati</taxon>
        <taxon>Bacillota</taxon>
        <taxon>Bacilli</taxon>
        <taxon>Bacillales</taxon>
        <taxon>Bacillales Family XII. Incertae Sedis</taxon>
        <taxon>Exiguobacterium</taxon>
    </lineage>
</organism>
<evidence type="ECO:0000256" key="2">
    <source>
        <dbReference type="SAM" id="MobiDB-lite"/>
    </source>
</evidence>
<dbReference type="SUPFAM" id="SSF158499">
    <property type="entry name" value="DnaD domain-like"/>
    <property type="match status" value="1"/>
</dbReference>
<evidence type="ECO:0000313" key="5">
    <source>
        <dbReference type="Proteomes" id="UP001219957"/>
    </source>
</evidence>
<feature type="compositionally biased region" description="Basic and acidic residues" evidence="2">
    <location>
        <begin position="148"/>
        <end position="166"/>
    </location>
</feature>
<evidence type="ECO:0000259" key="3">
    <source>
        <dbReference type="Pfam" id="PF07261"/>
    </source>
</evidence>